<dbReference type="Pfam" id="PF01470">
    <property type="entry name" value="Peptidase_C15"/>
    <property type="match status" value="1"/>
</dbReference>
<evidence type="ECO:0000256" key="4">
    <source>
        <dbReference type="ARBA" id="ARBA00006641"/>
    </source>
</evidence>
<comment type="function">
    <text evidence="2 9">Removes 5-oxoproline from various penultimate amino acid residues except L-proline.</text>
</comment>
<feature type="active site" evidence="9 10">
    <location>
        <position position="85"/>
    </location>
</feature>
<proteinExistence type="inferred from homology"/>
<dbReference type="PRINTS" id="PR00706">
    <property type="entry name" value="PYROGLUPTASE"/>
</dbReference>
<keyword evidence="13" id="KW-1185">Reference proteome</keyword>
<evidence type="ECO:0000256" key="5">
    <source>
        <dbReference type="ARBA" id="ARBA00022490"/>
    </source>
</evidence>
<dbReference type="SUPFAM" id="SSF53182">
    <property type="entry name" value="Pyrrolidone carboxyl peptidase (pyroglutamate aminopeptidase)"/>
    <property type="match status" value="1"/>
</dbReference>
<gene>
    <name evidence="9" type="primary">pcp</name>
    <name evidence="12" type="ORF">BET10_19695</name>
</gene>
<dbReference type="InterPro" id="IPR033694">
    <property type="entry name" value="PGPEP1_Cys_AS"/>
</dbReference>
<comment type="catalytic activity">
    <reaction evidence="1 9 10">
        <text>Release of an N-terminal pyroglutamyl group from a polypeptide, the second amino acid generally not being Pro.</text>
        <dbReference type="EC" id="3.4.19.3"/>
    </reaction>
</comment>
<evidence type="ECO:0000256" key="1">
    <source>
        <dbReference type="ARBA" id="ARBA00001770"/>
    </source>
</evidence>
<evidence type="ECO:0000256" key="10">
    <source>
        <dbReference type="PROSITE-ProRule" id="PRU10076"/>
    </source>
</evidence>
<dbReference type="GO" id="GO:0006508">
    <property type="term" value="P:proteolysis"/>
    <property type="evidence" value="ECO:0007669"/>
    <property type="project" value="UniProtKB-KW"/>
</dbReference>
<keyword evidence="5 9" id="KW-0963">Cytoplasm</keyword>
<comment type="subunit">
    <text evidence="9">Homotetramer.</text>
</comment>
<comment type="subcellular location">
    <subcellularLocation>
        <location evidence="3 9">Cytoplasm</location>
    </subcellularLocation>
</comment>
<dbReference type="Proteomes" id="UP000179786">
    <property type="component" value="Unassembled WGS sequence"/>
</dbReference>
<evidence type="ECO:0000256" key="7">
    <source>
        <dbReference type="ARBA" id="ARBA00022801"/>
    </source>
</evidence>
<reference evidence="12 13" key="1">
    <citation type="submission" date="2016-09" db="EMBL/GenBank/DDBJ databases">
        <title>Pseudoalteromonas amylolytica sp. nov., isolated from the surface seawater.</title>
        <authorList>
            <person name="Wu Y.-H."/>
            <person name="Cheng H."/>
            <person name="Jin X.-B."/>
            <person name="Wang C.-S."/>
            <person name="Xu X.-W."/>
        </authorList>
    </citation>
    <scope>NUCLEOTIDE SEQUENCE [LARGE SCALE GENOMIC DNA]</scope>
    <source>
        <strain evidence="12 13">JW1</strain>
    </source>
</reference>
<dbReference type="RefSeq" id="WP_070987010.1">
    <property type="nucleotide sequence ID" value="NZ_MKJU01000031.1"/>
</dbReference>
<evidence type="ECO:0000256" key="9">
    <source>
        <dbReference type="HAMAP-Rule" id="MF_00417"/>
    </source>
</evidence>
<dbReference type="CDD" id="cd00501">
    <property type="entry name" value="Peptidase_C15"/>
    <property type="match status" value="1"/>
</dbReference>
<keyword evidence="6 9" id="KW-0645">Protease</keyword>
<dbReference type="EMBL" id="MKJU01000031">
    <property type="protein sequence ID" value="OHU88300.1"/>
    <property type="molecule type" value="Genomic_DNA"/>
</dbReference>
<dbReference type="InterPro" id="IPR000816">
    <property type="entry name" value="Peptidase_C15"/>
</dbReference>
<name>A0A1S1MQD8_9GAMM</name>
<dbReference type="Gene3D" id="3.40.630.20">
    <property type="entry name" value="Peptidase C15, pyroglutamyl peptidase I-like"/>
    <property type="match status" value="1"/>
</dbReference>
<dbReference type="NCBIfam" id="TIGR00504">
    <property type="entry name" value="pyro_pdase"/>
    <property type="match status" value="1"/>
</dbReference>
<accession>A0A1S1MQD8</accession>
<dbReference type="GO" id="GO:0005829">
    <property type="term" value="C:cytosol"/>
    <property type="evidence" value="ECO:0007669"/>
    <property type="project" value="InterPro"/>
</dbReference>
<keyword evidence="7 9" id="KW-0378">Hydrolase</keyword>
<dbReference type="InterPro" id="IPR029762">
    <property type="entry name" value="PGP-I_bact-type"/>
</dbReference>
<feature type="active site" evidence="9">
    <location>
        <position position="172"/>
    </location>
</feature>
<evidence type="ECO:0000313" key="12">
    <source>
        <dbReference type="EMBL" id="OHU88300.1"/>
    </source>
</evidence>
<evidence type="ECO:0000256" key="3">
    <source>
        <dbReference type="ARBA" id="ARBA00004496"/>
    </source>
</evidence>
<dbReference type="FunFam" id="3.40.630.20:FF:000001">
    <property type="entry name" value="Pyrrolidone-carboxylate peptidase"/>
    <property type="match status" value="1"/>
</dbReference>
<dbReference type="STRING" id="1859457.BET10_19695"/>
<evidence type="ECO:0000256" key="8">
    <source>
        <dbReference type="ARBA" id="ARBA00022807"/>
    </source>
</evidence>
<dbReference type="InterPro" id="IPR036440">
    <property type="entry name" value="Peptidase_C15-like_sf"/>
</dbReference>
<dbReference type="PANTHER" id="PTHR23402:SF1">
    <property type="entry name" value="PYROGLUTAMYL-PEPTIDASE I"/>
    <property type="match status" value="1"/>
</dbReference>
<dbReference type="PANTHER" id="PTHR23402">
    <property type="entry name" value="PROTEASE FAMILY C15 PYROGLUTAMYL-PEPTIDASE I-RELATED"/>
    <property type="match status" value="1"/>
</dbReference>
<dbReference type="PIRSF" id="PIRSF015592">
    <property type="entry name" value="Prld-crbxl_pptds"/>
    <property type="match status" value="1"/>
</dbReference>
<dbReference type="AlphaFoldDB" id="A0A1S1MQD8"/>
<organism evidence="12 13">
    <name type="scientific">Pseudoalteromonas amylolytica</name>
    <dbReference type="NCBI Taxonomy" id="1859457"/>
    <lineage>
        <taxon>Bacteria</taxon>
        <taxon>Pseudomonadati</taxon>
        <taxon>Pseudomonadota</taxon>
        <taxon>Gammaproteobacteria</taxon>
        <taxon>Alteromonadales</taxon>
        <taxon>Pseudoalteromonadaceae</taxon>
        <taxon>Pseudoalteromonas</taxon>
    </lineage>
</organism>
<comment type="similarity">
    <text evidence="4 9">Belongs to the peptidase C15 family.</text>
</comment>
<evidence type="ECO:0000256" key="2">
    <source>
        <dbReference type="ARBA" id="ARBA00002280"/>
    </source>
</evidence>
<dbReference type="InterPro" id="IPR033693">
    <property type="entry name" value="PGPEP1_Glu_AS"/>
</dbReference>
<dbReference type="EC" id="3.4.19.3" evidence="9"/>
<dbReference type="GO" id="GO:0016920">
    <property type="term" value="F:pyroglutamyl-peptidase activity"/>
    <property type="evidence" value="ECO:0007669"/>
    <property type="project" value="UniProtKB-UniRule"/>
</dbReference>
<dbReference type="PROSITE" id="PS01333">
    <property type="entry name" value="PYRASE_GLU"/>
    <property type="match status" value="1"/>
</dbReference>
<evidence type="ECO:0000256" key="6">
    <source>
        <dbReference type="ARBA" id="ARBA00022670"/>
    </source>
</evidence>
<protein>
    <recommendedName>
        <fullName evidence="9">Pyrrolidone-carboxylate peptidase</fullName>
        <ecNumber evidence="9">3.4.19.3</ecNumber>
    </recommendedName>
    <alternativeName>
        <fullName evidence="9">5-oxoprolyl-peptidase</fullName>
    </alternativeName>
    <alternativeName>
        <fullName evidence="9">Pyroglutamyl-peptidase I</fullName>
        <shortName evidence="9">PGP-I</shortName>
        <shortName evidence="9">Pyrase</shortName>
    </alternativeName>
</protein>
<dbReference type="OrthoDB" id="9779738at2"/>
<evidence type="ECO:0000256" key="11">
    <source>
        <dbReference type="PROSITE-ProRule" id="PRU10077"/>
    </source>
</evidence>
<sequence length="220" mass="23639">MTRTQKPSILLTGFAPFGGEHINPSWQAVSQLEGEHIGGFIVHTKELPCEFGASLKELHLAIDKYAPQLVLCIGQAGGRAEISLERVAINVNDARIPDNADKQPIDTPVIAGGPAAYFTNLPIKRLLLALQQAEIPAAISNTAGTYVCNHVMYGLMHLINQHDTHVKGGFIHIPYLPSQAVNHQGSASMSLETVVSALRVIITCAIQDKQDIKVAAGTTH</sequence>
<keyword evidence="8 9" id="KW-0788">Thiol protease</keyword>
<dbReference type="InterPro" id="IPR016125">
    <property type="entry name" value="Peptidase_C15-like"/>
</dbReference>
<feature type="active site" evidence="9 11">
    <location>
        <position position="148"/>
    </location>
</feature>
<dbReference type="HAMAP" id="MF_00417">
    <property type="entry name" value="Pyrrolid_peptidase"/>
    <property type="match status" value="1"/>
</dbReference>
<dbReference type="PROSITE" id="PS01334">
    <property type="entry name" value="PYRASE_CYS"/>
    <property type="match status" value="1"/>
</dbReference>
<dbReference type="NCBIfam" id="NF009676">
    <property type="entry name" value="PRK13197.1"/>
    <property type="match status" value="1"/>
</dbReference>
<evidence type="ECO:0000313" key="13">
    <source>
        <dbReference type="Proteomes" id="UP000179786"/>
    </source>
</evidence>
<comment type="caution">
    <text evidence="12">The sequence shown here is derived from an EMBL/GenBank/DDBJ whole genome shotgun (WGS) entry which is preliminary data.</text>
</comment>